<dbReference type="InterPro" id="IPR011004">
    <property type="entry name" value="Trimer_LpxA-like_sf"/>
</dbReference>
<evidence type="ECO:0000313" key="2">
    <source>
        <dbReference type="Proteomes" id="UP000234240"/>
    </source>
</evidence>
<accession>A0A2N5DSZ0</accession>
<dbReference type="InterPro" id="IPR005881">
    <property type="entry name" value="Ser_O-AcTrfase"/>
</dbReference>
<keyword evidence="2" id="KW-1185">Reference proteome</keyword>
<sequence length="109" mass="11830">RNKYGLDIKLGAKIGVGLSISHYVGIVVADCCVIGDNFYIKQNVTIGVRKNDQEGKIYIGDNVEVGANSCIIGENLRIGSNVIIGAMTFVNKDIADNSVVYNKKEMSYI</sequence>
<keyword evidence="1" id="KW-0808">Transferase</keyword>
<dbReference type="PIRSF" id="PIRSF000441">
    <property type="entry name" value="CysE"/>
    <property type="match status" value="1"/>
</dbReference>
<feature type="non-terminal residue" evidence="1">
    <location>
        <position position="1"/>
    </location>
</feature>
<dbReference type="GO" id="GO:0009001">
    <property type="term" value="F:serine O-acetyltransferase activity"/>
    <property type="evidence" value="ECO:0007669"/>
    <property type="project" value="InterPro"/>
</dbReference>
<name>A0A2N5DSZ0_9GAMM</name>
<proteinExistence type="predicted"/>
<protein>
    <submittedName>
        <fullName evidence="1">Serine acetyltransferase</fullName>
    </submittedName>
</protein>
<dbReference type="SUPFAM" id="SSF51161">
    <property type="entry name" value="Trimeric LpxA-like enzymes"/>
    <property type="match status" value="1"/>
</dbReference>
<dbReference type="Gene3D" id="2.160.10.10">
    <property type="entry name" value="Hexapeptide repeat proteins"/>
    <property type="match status" value="1"/>
</dbReference>
<dbReference type="GO" id="GO:0006535">
    <property type="term" value="P:cysteine biosynthetic process from serine"/>
    <property type="evidence" value="ECO:0007669"/>
    <property type="project" value="InterPro"/>
</dbReference>
<dbReference type="GO" id="GO:0005737">
    <property type="term" value="C:cytoplasm"/>
    <property type="evidence" value="ECO:0007669"/>
    <property type="project" value="InterPro"/>
</dbReference>
<dbReference type="AlphaFoldDB" id="A0A2N5DSZ0"/>
<dbReference type="PANTHER" id="PTHR42811">
    <property type="entry name" value="SERINE ACETYLTRANSFERASE"/>
    <property type="match status" value="1"/>
</dbReference>
<dbReference type="EMBL" id="PJZF01000064">
    <property type="protein sequence ID" value="PLR29397.1"/>
    <property type="molecule type" value="Genomic_DNA"/>
</dbReference>
<evidence type="ECO:0000313" key="1">
    <source>
        <dbReference type="EMBL" id="PLR29397.1"/>
    </source>
</evidence>
<gene>
    <name evidence="1" type="ORF">CYR55_22785</name>
</gene>
<comment type="caution">
    <text evidence="1">The sequence shown here is derived from an EMBL/GenBank/DDBJ whole genome shotgun (WGS) entry which is preliminary data.</text>
</comment>
<organism evidence="1 2">
    <name type="scientific">Chimaeribacter californicus</name>
    <dbReference type="NCBI Taxonomy" id="2060067"/>
    <lineage>
        <taxon>Bacteria</taxon>
        <taxon>Pseudomonadati</taxon>
        <taxon>Pseudomonadota</taxon>
        <taxon>Gammaproteobacteria</taxon>
        <taxon>Enterobacterales</taxon>
        <taxon>Yersiniaceae</taxon>
        <taxon>Chimaeribacter</taxon>
    </lineage>
</organism>
<dbReference type="Proteomes" id="UP000234240">
    <property type="component" value="Unassembled WGS sequence"/>
</dbReference>
<reference evidence="1 2" key="1">
    <citation type="submission" date="2017-12" db="EMBL/GenBank/DDBJ databases">
        <title>Characterization of six clinical isolates of Enterochimera gen. nov., a novel genus of the Yersiniaciae family and the three species Enterochimera arupensis sp. nov., Enterochimera coloradensis sp. nov, and Enterochimera californica sp. nov.</title>
        <authorList>
            <person name="Rossi A."/>
            <person name="Fisher M."/>
        </authorList>
    </citation>
    <scope>NUCLEOTIDE SEQUENCE [LARGE SCALE GENOMIC DNA]</scope>
    <source>
        <strain evidence="2">2015-Iso6</strain>
    </source>
</reference>